<proteinExistence type="predicted"/>
<protein>
    <submittedName>
        <fullName evidence="2">Metallophosphoesterase</fullName>
    </submittedName>
</protein>
<keyword evidence="3" id="KW-1185">Reference proteome</keyword>
<reference evidence="2" key="1">
    <citation type="submission" date="2010-02" db="EMBL/GenBank/DDBJ databases">
        <title>Complete sequence of Aciduliprofundum boonei T469.</title>
        <authorList>
            <consortium name="US DOE Joint Genome Institute"/>
            <person name="Lucas S."/>
            <person name="Copeland A."/>
            <person name="Lapidus A."/>
            <person name="Cheng J.-F."/>
            <person name="Bruce D."/>
            <person name="Goodwin L."/>
            <person name="Pitluck S."/>
            <person name="Saunders E."/>
            <person name="Detter J.C."/>
            <person name="Han C."/>
            <person name="Tapia R."/>
            <person name="Land M."/>
            <person name="Hauser L."/>
            <person name="Kyrpides N."/>
            <person name="Mikhailova N."/>
            <person name="Flores G."/>
            <person name="Reysenbach A.-L."/>
            <person name="Woyke T."/>
        </authorList>
    </citation>
    <scope>NUCLEOTIDE SEQUENCE</scope>
    <source>
        <strain evidence="2">T469</strain>
    </source>
</reference>
<dbReference type="Proteomes" id="UP000001400">
    <property type="component" value="Chromosome"/>
</dbReference>
<dbReference type="Gene3D" id="3.60.21.10">
    <property type="match status" value="1"/>
</dbReference>
<name>B5IHB5_ACIB4</name>
<dbReference type="eggNOG" id="arCOG00397">
    <property type="taxonomic scope" value="Archaea"/>
</dbReference>
<dbReference type="EMBL" id="CP001941">
    <property type="protein sequence ID" value="ADD08846.1"/>
    <property type="molecule type" value="Genomic_DNA"/>
</dbReference>
<evidence type="ECO:0000313" key="3">
    <source>
        <dbReference type="Proteomes" id="UP000001400"/>
    </source>
</evidence>
<gene>
    <name evidence="2" type="ordered locus">Aboo_1037</name>
</gene>
<dbReference type="Pfam" id="PF00149">
    <property type="entry name" value="Metallophos"/>
    <property type="match status" value="1"/>
</dbReference>
<sequence length="362" mass="42075">MISMKILHTGDIHLRNVDDERWQALEKIIEIGNKNEIDILVIAGDMFDKGVDGEKLRPHIRSLFENSTFTTLILPGNHDYEIFEESLYWGKNVVVIHDFKQPYSEDTSVFWGLPFENLTEEEILERLYEMGKLMDNSKTNILIFHGELTDAFGWLKGFGDEGTKRYMPVKTAYFKDLPISYVLAGHFHTNFEVIKLPNNGYFVYPGSPVSITTKEIGRRKVNLFTVGEPPQEYSIDTFHYEKKKIYIDPLEEIDPLEQIKSEIEPLFSGTDKNYKVMIEISGYINRAKHATSEGDIQQYLDVLKEKYSSQISDITNHVQDLTRILNDPLFLQFSEKLNALDYSEEDKRRITEYVLKAMMEVL</sequence>
<dbReference type="STRING" id="439481.Aboo_1037"/>
<dbReference type="RefSeq" id="WP_008086598.1">
    <property type="nucleotide sequence ID" value="NC_013926.1"/>
</dbReference>
<dbReference type="InterPro" id="IPR050535">
    <property type="entry name" value="DNA_Repair-Maintenance_Comp"/>
</dbReference>
<dbReference type="SUPFAM" id="SSF56300">
    <property type="entry name" value="Metallo-dependent phosphatases"/>
    <property type="match status" value="1"/>
</dbReference>
<feature type="domain" description="Calcineurin-like phosphoesterase" evidence="1">
    <location>
        <begin position="4"/>
        <end position="189"/>
    </location>
</feature>
<evidence type="ECO:0000259" key="1">
    <source>
        <dbReference type="Pfam" id="PF00149"/>
    </source>
</evidence>
<dbReference type="GO" id="GO:0016787">
    <property type="term" value="F:hydrolase activity"/>
    <property type="evidence" value="ECO:0007669"/>
    <property type="project" value="InterPro"/>
</dbReference>
<dbReference type="PANTHER" id="PTHR30337">
    <property type="entry name" value="COMPONENT OF ATP-DEPENDENT DSDNA EXONUCLEASE"/>
    <property type="match status" value="1"/>
</dbReference>
<dbReference type="GeneID" id="8827994"/>
<accession>B5IHB5</accession>
<dbReference type="KEGG" id="abi:Aboo_1037"/>
<evidence type="ECO:0000313" key="2">
    <source>
        <dbReference type="EMBL" id="ADD08846.1"/>
    </source>
</evidence>
<dbReference type="AlphaFoldDB" id="B5IHB5"/>
<organism evidence="2 3">
    <name type="scientific">Aciduliprofundum boonei (strain DSM 19572 / T469)</name>
    <dbReference type="NCBI Taxonomy" id="439481"/>
    <lineage>
        <taxon>Archaea</taxon>
        <taxon>Methanobacteriati</taxon>
        <taxon>Thermoplasmatota</taxon>
        <taxon>DHVE2 group</taxon>
        <taxon>Candidatus Aciduliprofundum</taxon>
    </lineage>
</organism>
<dbReference type="OrthoDB" id="11638at2157"/>
<dbReference type="InterPro" id="IPR004843">
    <property type="entry name" value="Calcineurin-like_PHP"/>
</dbReference>
<dbReference type="HOGENOM" id="CLU_764196_0_0_2"/>
<dbReference type="InterPro" id="IPR029052">
    <property type="entry name" value="Metallo-depent_PP-like"/>
</dbReference>